<evidence type="ECO:0000313" key="2">
    <source>
        <dbReference type="Proteomes" id="UP000805841"/>
    </source>
</evidence>
<dbReference type="Proteomes" id="UP000805841">
    <property type="component" value="Unassembled WGS sequence"/>
</dbReference>
<dbReference type="EMBL" id="JAAOCA010000016">
    <property type="protein sequence ID" value="MBD1599839.1"/>
    <property type="molecule type" value="Genomic_DNA"/>
</dbReference>
<evidence type="ECO:0000313" key="1">
    <source>
        <dbReference type="EMBL" id="MBD1599839.1"/>
    </source>
</evidence>
<proteinExistence type="predicted"/>
<accession>A0ABR7Z2W3</accession>
<comment type="caution">
    <text evidence="1">The sequence shown here is derived from an EMBL/GenBank/DDBJ whole genome shotgun (WGS) entry which is preliminary data.</text>
</comment>
<reference evidence="1 2" key="1">
    <citation type="journal article" date="2020" name="Insects">
        <title>Bacteria Belonging to Pseudomonas typographi sp. nov. from the Bark Beetle Ips typographus Have Genomic Potential to Aid in the Host Ecology.</title>
        <authorList>
            <person name="Peral-Aranega E."/>
            <person name="Saati-Santamaria Z."/>
            <person name="Kolarik M."/>
            <person name="Rivas R."/>
            <person name="Garcia-Fraile P."/>
        </authorList>
    </citation>
    <scope>NUCLEOTIDE SEQUENCE [LARGE SCALE GENOMIC DNA]</scope>
    <source>
        <strain evidence="1 2">CA3A</strain>
    </source>
</reference>
<dbReference type="InterPro" id="IPR015424">
    <property type="entry name" value="PyrdxlP-dep_Trfase"/>
</dbReference>
<name>A0ABR7Z2W3_9PSED</name>
<protein>
    <submittedName>
        <fullName evidence="1">Uncharacterized protein</fullName>
    </submittedName>
</protein>
<dbReference type="Gene3D" id="3.40.640.10">
    <property type="entry name" value="Type I PLP-dependent aspartate aminotransferase-like (Major domain)"/>
    <property type="match status" value="1"/>
</dbReference>
<dbReference type="InterPro" id="IPR015421">
    <property type="entry name" value="PyrdxlP-dep_Trfase_major"/>
</dbReference>
<dbReference type="RefSeq" id="WP_190421633.1">
    <property type="nucleotide sequence ID" value="NZ_JAAOCA010000016.1"/>
</dbReference>
<dbReference type="Gene3D" id="3.90.1150.10">
    <property type="entry name" value="Aspartate Aminotransferase, domain 1"/>
    <property type="match status" value="1"/>
</dbReference>
<gene>
    <name evidence="1" type="ORF">HAQ05_14140</name>
</gene>
<dbReference type="InterPro" id="IPR015422">
    <property type="entry name" value="PyrdxlP-dep_Trfase_small"/>
</dbReference>
<sequence>MHFQLHSFAHARAHEAQGPLIIERGDGVFVIDDQRKRYLEAMSGLWSVAPGFSEQRLVDACPPATAEPALLSYVRAQIAPLEHRLGRTPDRASTGPHEQGV</sequence>
<organism evidence="1 2">
    <name type="scientific">Pseudomonas typographi</name>
    <dbReference type="NCBI Taxonomy" id="2715964"/>
    <lineage>
        <taxon>Bacteria</taxon>
        <taxon>Pseudomonadati</taxon>
        <taxon>Pseudomonadota</taxon>
        <taxon>Gammaproteobacteria</taxon>
        <taxon>Pseudomonadales</taxon>
        <taxon>Pseudomonadaceae</taxon>
        <taxon>Pseudomonas</taxon>
    </lineage>
</organism>
<keyword evidence="2" id="KW-1185">Reference proteome</keyword>
<dbReference type="SUPFAM" id="SSF53383">
    <property type="entry name" value="PLP-dependent transferases"/>
    <property type="match status" value="1"/>
</dbReference>